<dbReference type="PANTHER" id="PTHR11183">
    <property type="entry name" value="GLYCOGENIN SUBFAMILY MEMBER"/>
    <property type="match status" value="1"/>
</dbReference>
<name>A0ABM4B6E6_HYDVU</name>
<dbReference type="Proteomes" id="UP001652625">
    <property type="component" value="Chromosome 01"/>
</dbReference>
<feature type="region of interest" description="Disordered" evidence="3">
    <location>
        <begin position="329"/>
        <end position="349"/>
    </location>
</feature>
<reference evidence="4" key="1">
    <citation type="submission" date="2025-05" db="UniProtKB">
        <authorList>
            <consortium name="RefSeq"/>
        </authorList>
    </citation>
    <scope>NUCLEOTIDE SEQUENCE [LARGE SCALE GENOMIC DNA]</scope>
</reference>
<feature type="region of interest" description="Disordered" evidence="3">
    <location>
        <begin position="273"/>
        <end position="310"/>
    </location>
</feature>
<organism evidence="4 5">
    <name type="scientific">Hydra vulgaris</name>
    <name type="common">Hydra</name>
    <name type="synonym">Hydra attenuata</name>
    <dbReference type="NCBI Taxonomy" id="6087"/>
    <lineage>
        <taxon>Eukaryota</taxon>
        <taxon>Metazoa</taxon>
        <taxon>Cnidaria</taxon>
        <taxon>Hydrozoa</taxon>
        <taxon>Hydroidolina</taxon>
        <taxon>Anthoathecata</taxon>
        <taxon>Aplanulata</taxon>
        <taxon>Hydridae</taxon>
        <taxon>Hydra</taxon>
    </lineage>
</organism>
<gene>
    <name evidence="5" type="primary">LOC100213497</name>
</gene>
<dbReference type="InterPro" id="IPR029044">
    <property type="entry name" value="Nucleotide-diphossugar_trans"/>
</dbReference>
<dbReference type="CDD" id="cd02537">
    <property type="entry name" value="GT8_Glycogenin"/>
    <property type="match status" value="1"/>
</dbReference>
<evidence type="ECO:0000256" key="1">
    <source>
        <dbReference type="ARBA" id="ARBA00038162"/>
    </source>
</evidence>
<dbReference type="Gene3D" id="3.90.550.10">
    <property type="entry name" value="Spore Coat Polysaccharide Biosynthesis Protein SpsA, Chain A"/>
    <property type="match status" value="1"/>
</dbReference>
<comment type="similarity">
    <text evidence="1">Belongs to the glycosyltransferase 8 family. Glycogenin subfamily.</text>
</comment>
<dbReference type="GeneID" id="100213497"/>
<evidence type="ECO:0000256" key="3">
    <source>
        <dbReference type="SAM" id="MobiDB-lite"/>
    </source>
</evidence>
<reference evidence="5" key="2">
    <citation type="submission" date="2025-08" db="UniProtKB">
        <authorList>
            <consortium name="RefSeq"/>
        </authorList>
    </citation>
    <scope>IDENTIFICATION</scope>
</reference>
<accession>A0ABM4B6E6</accession>
<feature type="compositionally biased region" description="Low complexity" evidence="3">
    <location>
        <begin position="273"/>
        <end position="285"/>
    </location>
</feature>
<protein>
    <recommendedName>
        <fullName evidence="2">glycogenin glucosyltransferase</fullName>
        <ecNumber evidence="2">2.4.1.186</ecNumber>
    </recommendedName>
</protein>
<keyword evidence="4" id="KW-1185">Reference proteome</keyword>
<evidence type="ECO:0000256" key="2">
    <source>
        <dbReference type="ARBA" id="ARBA00038934"/>
    </source>
</evidence>
<dbReference type="InterPro" id="IPR002495">
    <property type="entry name" value="Glyco_trans_8"/>
</dbReference>
<dbReference type="Pfam" id="PF01501">
    <property type="entry name" value="Glyco_transf_8"/>
    <property type="match status" value="2"/>
</dbReference>
<dbReference type="SUPFAM" id="SSF53448">
    <property type="entry name" value="Nucleotide-diphospho-sugar transferases"/>
    <property type="match status" value="1"/>
</dbReference>
<proteinExistence type="inferred from homology"/>
<dbReference type="RefSeq" id="XP_065644420.1">
    <property type="nucleotide sequence ID" value="XM_065788348.1"/>
</dbReference>
<dbReference type="InterPro" id="IPR050587">
    <property type="entry name" value="GNT1/Glycosyltrans_8"/>
</dbReference>
<sequence length="349" mass="39655">MAEAYVSLITNDKYGDGAIVLGKSLKLTQTTRKLVLMVTNDVSTAKRQELSEYWDNIVDIQIMESKDTKNLSLLNRPELKCTLSKLHAWNLTQFTKCVFLDADVMVLRNVDDLFKYDELSAAPDVGWPDCFNSGVFVFKPSKETFQNLVELAANKGSFDGGDQGLLNEYFSDWPRKDIKFHLPFIYNMVANVCYSYSPAYLRYGKDVKIVHFLGSRKPWDHVFSQVSREAIVSKDLSHLHNFTNMWWEMFISSEEKSLKTEVSNLSTTSNLSLSLNQSELPPSQLDAENTADDSDHRRQKWEAGIPDYTGKDKFENIMKRLNDVVQSTNIAPSDVDALPSDENIPASES</sequence>
<dbReference type="EC" id="2.4.1.186" evidence="2"/>
<evidence type="ECO:0000313" key="5">
    <source>
        <dbReference type="RefSeq" id="XP_065644420.1"/>
    </source>
</evidence>
<evidence type="ECO:0000313" key="4">
    <source>
        <dbReference type="Proteomes" id="UP001652625"/>
    </source>
</evidence>